<gene>
    <name evidence="2" type="ORF">Aau02nite_84150</name>
</gene>
<protein>
    <submittedName>
        <fullName evidence="2">Transcriptional regulator</fullName>
    </submittedName>
</protein>
<dbReference type="Gene3D" id="1.10.260.40">
    <property type="entry name" value="lambda repressor-like DNA-binding domains"/>
    <property type="match status" value="1"/>
</dbReference>
<proteinExistence type="predicted"/>
<dbReference type="InterPro" id="IPR001387">
    <property type="entry name" value="Cro/C1-type_HTH"/>
</dbReference>
<evidence type="ECO:0000313" key="2">
    <source>
        <dbReference type="EMBL" id="GIM79115.1"/>
    </source>
</evidence>
<dbReference type="AlphaFoldDB" id="A0A919SVH4"/>
<accession>A0A919SVH4</accession>
<organism evidence="2 3">
    <name type="scientific">Actinoplanes auranticolor</name>
    <dbReference type="NCBI Taxonomy" id="47988"/>
    <lineage>
        <taxon>Bacteria</taxon>
        <taxon>Bacillati</taxon>
        <taxon>Actinomycetota</taxon>
        <taxon>Actinomycetes</taxon>
        <taxon>Micromonosporales</taxon>
        <taxon>Micromonosporaceae</taxon>
        <taxon>Actinoplanes</taxon>
    </lineage>
</organism>
<name>A0A919SVH4_9ACTN</name>
<feature type="domain" description="HTH cro/C1-type" evidence="1">
    <location>
        <begin position="18"/>
        <end position="73"/>
    </location>
</feature>
<comment type="caution">
    <text evidence="2">The sequence shown here is derived from an EMBL/GenBank/DDBJ whole genome shotgun (WGS) entry which is preliminary data.</text>
</comment>
<dbReference type="Pfam" id="PF13560">
    <property type="entry name" value="HTH_31"/>
    <property type="match status" value="1"/>
</dbReference>
<dbReference type="EMBL" id="BOQL01000080">
    <property type="protein sequence ID" value="GIM79115.1"/>
    <property type="molecule type" value="Genomic_DNA"/>
</dbReference>
<dbReference type="SMART" id="SM00530">
    <property type="entry name" value="HTH_XRE"/>
    <property type="match status" value="1"/>
</dbReference>
<dbReference type="CDD" id="cd00093">
    <property type="entry name" value="HTH_XRE"/>
    <property type="match status" value="1"/>
</dbReference>
<dbReference type="InterPro" id="IPR043917">
    <property type="entry name" value="DUF5753"/>
</dbReference>
<dbReference type="PROSITE" id="PS50943">
    <property type="entry name" value="HTH_CROC1"/>
    <property type="match status" value="1"/>
</dbReference>
<dbReference type="SUPFAM" id="SSF47413">
    <property type="entry name" value="lambda repressor-like DNA-binding domains"/>
    <property type="match status" value="1"/>
</dbReference>
<dbReference type="GO" id="GO:0003677">
    <property type="term" value="F:DNA binding"/>
    <property type="evidence" value="ECO:0007669"/>
    <property type="project" value="InterPro"/>
</dbReference>
<dbReference type="Pfam" id="PF19054">
    <property type="entry name" value="DUF5753"/>
    <property type="match status" value="1"/>
</dbReference>
<sequence length="290" mass="32575">MTEPVGPAIARLRLHTYLRERREAQGHTASAVARKMRWSQSKLNRIENGVVTIQPIEVKALLEFYDVQDPAEVERLMDLSEISRERRWWREEKLSQEFKDFVAFESEASGLYGYFALFIPGLLQTPAYAKALSSPVIKEAVADSTGMNLTEVRRKRQETLFDRLDSSRPPVLNMAVDEAVLLRPVGGAEVMAAQLDHLLAVSKRPSVHLTVVPLELGAHGGLGGTFELLEFAGREDDDVVFIETPADDFLLTDKTKTETFRKIMDDLLSSGLSGEHATDEIARARRRLKV</sequence>
<dbReference type="InterPro" id="IPR010982">
    <property type="entry name" value="Lambda_DNA-bd_dom_sf"/>
</dbReference>
<reference evidence="2" key="1">
    <citation type="submission" date="2021-03" db="EMBL/GenBank/DDBJ databases">
        <title>Whole genome shotgun sequence of Actinoplanes auranticolor NBRC 12245.</title>
        <authorList>
            <person name="Komaki H."/>
            <person name="Tamura T."/>
        </authorList>
    </citation>
    <scope>NUCLEOTIDE SEQUENCE</scope>
    <source>
        <strain evidence="2">NBRC 12245</strain>
    </source>
</reference>
<evidence type="ECO:0000259" key="1">
    <source>
        <dbReference type="PROSITE" id="PS50943"/>
    </source>
</evidence>
<dbReference type="Proteomes" id="UP000681340">
    <property type="component" value="Unassembled WGS sequence"/>
</dbReference>
<evidence type="ECO:0000313" key="3">
    <source>
        <dbReference type="Proteomes" id="UP000681340"/>
    </source>
</evidence>
<keyword evidence="3" id="KW-1185">Reference proteome</keyword>
<dbReference type="RefSeq" id="WP_212994207.1">
    <property type="nucleotide sequence ID" value="NZ_BAABEA010000002.1"/>
</dbReference>